<dbReference type="Pfam" id="PF08863">
    <property type="entry name" value="YolD"/>
    <property type="match status" value="1"/>
</dbReference>
<dbReference type="Proteomes" id="UP000503088">
    <property type="component" value="Chromosome"/>
</dbReference>
<sequence length="106" mass="12949">MERGNKLWEGHRMILPEHVDRYQKSRRKRYVAPIPDEQQMEEWNRIIQDGKQTGQRLRWQVFNEEGTYWIEGRVGRIRPEEGWLEVVTERGNVRIEIKHLLDIQLL</sequence>
<evidence type="ECO:0000313" key="2">
    <source>
        <dbReference type="Proteomes" id="UP000503088"/>
    </source>
</evidence>
<dbReference type="KEGG" id="kpul:GXN76_08895"/>
<accession>A0A7D3Y204</accession>
<name>A0A7D3Y204_9BACL</name>
<dbReference type="InterPro" id="IPR014962">
    <property type="entry name" value="YolD"/>
</dbReference>
<gene>
    <name evidence="1" type="ORF">GXN76_08895</name>
</gene>
<dbReference type="AlphaFoldDB" id="A0A7D3Y204"/>
<organism evidence="1 2">
    <name type="scientific">Kroppenstedtia pulmonis</name>
    <dbReference type="NCBI Taxonomy" id="1380685"/>
    <lineage>
        <taxon>Bacteria</taxon>
        <taxon>Bacillati</taxon>
        <taxon>Bacillota</taxon>
        <taxon>Bacilli</taxon>
        <taxon>Bacillales</taxon>
        <taxon>Thermoactinomycetaceae</taxon>
        <taxon>Kroppenstedtia</taxon>
    </lineage>
</organism>
<proteinExistence type="predicted"/>
<dbReference type="EMBL" id="CP048104">
    <property type="protein sequence ID" value="QKG84583.1"/>
    <property type="molecule type" value="Genomic_DNA"/>
</dbReference>
<reference evidence="1 2" key="1">
    <citation type="submission" date="2020-01" db="EMBL/GenBank/DDBJ databases">
        <authorList>
            <person name="Gulvik C.A."/>
            <person name="Batra D.G."/>
        </authorList>
    </citation>
    <scope>NUCLEOTIDE SEQUENCE [LARGE SCALE GENOMIC DNA]</scope>
    <source>
        <strain evidence="1 2">W9323</strain>
    </source>
</reference>
<protein>
    <submittedName>
        <fullName evidence="1">YolD-like family protein</fullName>
    </submittedName>
</protein>
<evidence type="ECO:0000313" key="1">
    <source>
        <dbReference type="EMBL" id="QKG84583.1"/>
    </source>
</evidence>
<keyword evidence="2" id="KW-1185">Reference proteome</keyword>